<dbReference type="InterPro" id="IPR003593">
    <property type="entry name" value="AAA+_ATPase"/>
</dbReference>
<keyword evidence="2" id="KW-0547">Nucleotide-binding</keyword>
<feature type="compositionally biased region" description="Polar residues" evidence="6">
    <location>
        <begin position="325"/>
        <end position="343"/>
    </location>
</feature>
<dbReference type="Gene3D" id="3.40.50.300">
    <property type="entry name" value="P-loop containing nucleotide triphosphate hydrolases"/>
    <property type="match status" value="1"/>
</dbReference>
<dbReference type="Pfam" id="PF00004">
    <property type="entry name" value="AAA"/>
    <property type="match status" value="1"/>
</dbReference>
<dbReference type="EMBL" id="OZ021735">
    <property type="protein sequence ID" value="CAK9310094.1"/>
    <property type="molecule type" value="Genomic_DNA"/>
</dbReference>
<keyword evidence="5" id="KW-0496">Mitochondrion</keyword>
<dbReference type="Gene3D" id="2.60.200.20">
    <property type="match status" value="1"/>
</dbReference>
<dbReference type="Gene3D" id="1.10.8.60">
    <property type="match status" value="1"/>
</dbReference>
<sequence>MVETRRSSFSKRSLSSPHASPPPSGPPNSKRSKVIEASSSTEDVQSAPPVEPLIPVGESGVEPVDPVIQSADPFDTGSLKVNNVCDEAVPENSHDLQAEGQAIMTPQPLGDVAADAETSKAVVATMLNRTKKRTMRMAKSNSKPAWGKLLSQCSQNPHLVICGTLFTVGQSRQCNLWLKDPSVSTTLCKLRHIKRGNSSVALLEITGGKGAVIVNGKILQKNSSVILNGGDEVVFTSSGKHAYIFQQLTSDDFAVSGLPSVNILEAHSAPVKGIHFEGRSRDASAVTGASILASFSNIQKDLSLLSPPTKSNEDVGLPSGCGVSGEQNPDSNLKDGSTNNNDLNGDASMAKNIDSVPDSATESPSLDRLALDASIDAEIGEVPVATHELRPLLQILASSASPNFHINGGSISKILDDQRDMGILFKDFSPPATLMSTRRQAFKERLQQGIFKPDSIDVSLESFPYYLSDTTKNVLIASMFIHLKCNKFVKHASDLPILSPRILLSGPAGSEIYQETLTKALAQHFGARLLIVDSLLLPGGPTPKDVDVVKDSLRPDRTSVFAKRAVQAAAAAAAAASQNKKPTSSVEADIAGGSTISSQALPKQEASTASSKTTAFKTGDKVKFVGTLSSALSPPLQSCTLKGPSYGCRGKVVLAFEENGSSKIGVRFDKSIPDGNDLGGLCEGDHGFFCSANHLLRLDGPGGDDTDKLAIDEVFEVVSNESKNSPLILFVKDIEKAMVGHSDAYSILKGRLENLPGNVVVIGSHTHMDNRKEKSHPGGLLFTKFGSNQTALLDLAFPDNFGRLHDRNKETPKATKQLSRLFPNKVTILPPQDEALLSEWKQQLERDTETLKTQANIVSIRLVLNRIGLDCSNLDTLCIKDQTLTLETVEKVVGWALSHHFMHFSEVLVKDAKLIISTESIEYGLNILHGLQSENKSLKKSLRDVVTENEFEKKLLADVIPPGDIGVTFEDIGALENVKDTLKELVMLPLQRPELFCKGQLTKPCKGILLFGPPGTGKTMLAKAVATEAGANFINISMSSITSKWFGEGEKYVKAVFSLASKIAPSVVFVDEVDSMLGRRENPGEHEAMRKMKNEFMVNWDGLRTKDKERVLVLAATNRPFDLDEAVIRRLPRRLMVNLPDAPNREKILRVILAKEELAADVDLEAIANMTEGYSGSDLKNLCVTAAHCPIREILDKEKKERVSALIDNKPLPALYSSTDVRPLKMEDFRFAHEQVCASVSSESTNMNELLQWNDLYGEGGSRKKTSLSYFM</sequence>
<dbReference type="InterPro" id="IPR041569">
    <property type="entry name" value="AAA_lid_3"/>
</dbReference>
<evidence type="ECO:0000256" key="1">
    <source>
        <dbReference type="ARBA" id="ARBA00004572"/>
    </source>
</evidence>
<dbReference type="PANTHER" id="PTHR45644">
    <property type="entry name" value="AAA ATPASE, PUTATIVE (AFU_ORTHOLOGUE AFUA_2G12920)-RELATED-RELATED"/>
    <property type="match status" value="1"/>
</dbReference>
<name>A0ABP0XPL8_9ROSI</name>
<keyword evidence="9" id="KW-1185">Reference proteome</keyword>
<protein>
    <recommendedName>
        <fullName evidence="7">AAA+ ATPase domain-containing protein</fullName>
    </recommendedName>
</protein>
<feature type="region of interest" description="Disordered" evidence="6">
    <location>
        <begin position="306"/>
        <end position="363"/>
    </location>
</feature>
<evidence type="ECO:0000256" key="4">
    <source>
        <dbReference type="ARBA" id="ARBA00022840"/>
    </source>
</evidence>
<dbReference type="SUPFAM" id="SSF52540">
    <property type="entry name" value="P-loop containing nucleoside triphosphate hydrolases"/>
    <property type="match status" value="1"/>
</dbReference>
<proteinExistence type="predicted"/>
<evidence type="ECO:0000256" key="6">
    <source>
        <dbReference type="SAM" id="MobiDB-lite"/>
    </source>
</evidence>
<keyword evidence="3" id="KW-0472">Membrane</keyword>
<dbReference type="InterPro" id="IPR056653">
    <property type="entry name" value="DUF7751"/>
</dbReference>
<evidence type="ECO:0000313" key="8">
    <source>
        <dbReference type="EMBL" id="CAK9310094.1"/>
    </source>
</evidence>
<dbReference type="Pfam" id="PF17862">
    <property type="entry name" value="AAA_lid_3"/>
    <property type="match status" value="1"/>
</dbReference>
<evidence type="ECO:0000313" key="9">
    <source>
        <dbReference type="Proteomes" id="UP001642487"/>
    </source>
</evidence>
<accession>A0ABP0XPL8</accession>
<feature type="domain" description="AAA+ ATPase" evidence="7">
    <location>
        <begin position="1004"/>
        <end position="1141"/>
    </location>
</feature>
<dbReference type="InterPro" id="IPR051701">
    <property type="entry name" value="Mito_OM_Translocase_MSP1"/>
</dbReference>
<evidence type="ECO:0000256" key="3">
    <source>
        <dbReference type="ARBA" id="ARBA00022787"/>
    </source>
</evidence>
<dbReference type="InterPro" id="IPR003960">
    <property type="entry name" value="ATPase_AAA_CS"/>
</dbReference>
<gene>
    <name evidence="8" type="ORF">CITCOLO1_LOCUS1703</name>
</gene>
<evidence type="ECO:0000256" key="5">
    <source>
        <dbReference type="ARBA" id="ARBA00023128"/>
    </source>
</evidence>
<evidence type="ECO:0000259" key="7">
    <source>
        <dbReference type="SMART" id="SM00382"/>
    </source>
</evidence>
<dbReference type="InterPro" id="IPR003959">
    <property type="entry name" value="ATPase_AAA_core"/>
</dbReference>
<dbReference type="SMART" id="SM00382">
    <property type="entry name" value="AAA"/>
    <property type="match status" value="1"/>
</dbReference>
<dbReference type="InterPro" id="IPR008984">
    <property type="entry name" value="SMAD_FHA_dom_sf"/>
</dbReference>
<dbReference type="Proteomes" id="UP001642487">
    <property type="component" value="Chromosome 1"/>
</dbReference>
<evidence type="ECO:0000256" key="2">
    <source>
        <dbReference type="ARBA" id="ARBA00022741"/>
    </source>
</evidence>
<dbReference type="SUPFAM" id="SSF49879">
    <property type="entry name" value="SMAD/FHA domain"/>
    <property type="match status" value="1"/>
</dbReference>
<dbReference type="Pfam" id="PF24933">
    <property type="entry name" value="DUF7751"/>
    <property type="match status" value="1"/>
</dbReference>
<keyword evidence="3" id="KW-1000">Mitochondrion outer membrane</keyword>
<keyword evidence="4" id="KW-0067">ATP-binding</keyword>
<feature type="region of interest" description="Disordered" evidence="6">
    <location>
        <begin position="1"/>
        <end position="57"/>
    </location>
</feature>
<dbReference type="InterPro" id="IPR027417">
    <property type="entry name" value="P-loop_NTPase"/>
</dbReference>
<comment type="subcellular location">
    <subcellularLocation>
        <location evidence="1">Mitochondrion outer membrane</location>
        <topology evidence="1">Single-pass membrane protein</topology>
    </subcellularLocation>
</comment>
<reference evidence="8 9" key="1">
    <citation type="submission" date="2024-03" db="EMBL/GenBank/DDBJ databases">
        <authorList>
            <person name="Gkanogiannis A."/>
            <person name="Becerra Lopez-Lavalle L."/>
        </authorList>
    </citation>
    <scope>NUCLEOTIDE SEQUENCE [LARGE SCALE GENOMIC DNA]</scope>
</reference>
<dbReference type="PROSITE" id="PS00674">
    <property type="entry name" value="AAA"/>
    <property type="match status" value="1"/>
</dbReference>
<dbReference type="PANTHER" id="PTHR45644:SF73">
    <property type="entry name" value="AAA-TYPE ATPASE FAMILY PROTEIN"/>
    <property type="match status" value="1"/>
</dbReference>
<organism evidence="8 9">
    <name type="scientific">Citrullus colocynthis</name>
    <name type="common">colocynth</name>
    <dbReference type="NCBI Taxonomy" id="252529"/>
    <lineage>
        <taxon>Eukaryota</taxon>
        <taxon>Viridiplantae</taxon>
        <taxon>Streptophyta</taxon>
        <taxon>Embryophyta</taxon>
        <taxon>Tracheophyta</taxon>
        <taxon>Spermatophyta</taxon>
        <taxon>Magnoliopsida</taxon>
        <taxon>eudicotyledons</taxon>
        <taxon>Gunneridae</taxon>
        <taxon>Pentapetalae</taxon>
        <taxon>rosids</taxon>
        <taxon>fabids</taxon>
        <taxon>Cucurbitales</taxon>
        <taxon>Cucurbitaceae</taxon>
        <taxon>Benincaseae</taxon>
        <taxon>Citrullus</taxon>
    </lineage>
</organism>